<name>A0A833QPQ6_9POAL</name>
<dbReference type="GO" id="GO:0005768">
    <property type="term" value="C:endosome"/>
    <property type="evidence" value="ECO:0007669"/>
    <property type="project" value="TreeGrafter"/>
</dbReference>
<comment type="subcellular location">
    <subcellularLocation>
        <location evidence="11">Endomembrane system</location>
        <topology evidence="11">Single-pass type II membrane protein</topology>
    </subcellularLocation>
    <subcellularLocation>
        <location evidence="1">Golgi apparatus membrane</location>
        <topology evidence="1">Single-pass membrane protein</topology>
    </subcellularLocation>
    <subcellularLocation>
        <location evidence="12">Membrane</location>
        <topology evidence="12">Single-pass type II membrane protein</topology>
    </subcellularLocation>
</comment>
<keyword evidence="5 12" id="KW-0812">Transmembrane</keyword>
<proteinExistence type="inferred from homology"/>
<dbReference type="Gene3D" id="3.40.50.150">
    <property type="entry name" value="Vaccinia Virus protein VP39"/>
    <property type="match status" value="1"/>
</dbReference>
<dbReference type="OrthoDB" id="2013972at2759"/>
<dbReference type="AlphaFoldDB" id="A0A833QPQ6"/>
<reference evidence="13" key="1">
    <citation type="submission" date="2020-01" db="EMBL/GenBank/DDBJ databases">
        <title>Genome sequence of Kobresia littledalei, the first chromosome-level genome in the family Cyperaceae.</title>
        <authorList>
            <person name="Qu G."/>
        </authorList>
    </citation>
    <scope>NUCLEOTIDE SEQUENCE</scope>
    <source>
        <strain evidence="13">C.B.Clarke</strain>
        <tissue evidence="13">Leaf</tissue>
    </source>
</reference>
<keyword evidence="6 12" id="KW-0735">Signal-anchor</keyword>
<keyword evidence="9 12" id="KW-0472">Membrane</keyword>
<dbReference type="SUPFAM" id="SSF53335">
    <property type="entry name" value="S-adenosyl-L-methionine-dependent methyltransferases"/>
    <property type="match status" value="2"/>
</dbReference>
<comment type="caution">
    <text evidence="13">The sequence shown here is derived from an EMBL/GenBank/DDBJ whole genome shotgun (WGS) entry which is preliminary data.</text>
</comment>
<dbReference type="EC" id="2.1.1.-" evidence="12"/>
<dbReference type="GO" id="GO:0005802">
    <property type="term" value="C:trans-Golgi network"/>
    <property type="evidence" value="ECO:0007669"/>
    <property type="project" value="TreeGrafter"/>
</dbReference>
<accession>A0A833QPQ6</accession>
<keyword evidence="4 12" id="KW-0808">Transferase</keyword>
<keyword evidence="10 12" id="KW-0325">Glycoprotein</keyword>
<dbReference type="GO" id="GO:0008168">
    <property type="term" value="F:methyltransferase activity"/>
    <property type="evidence" value="ECO:0007669"/>
    <property type="project" value="UniProtKB-UniRule"/>
</dbReference>
<evidence type="ECO:0000313" key="14">
    <source>
        <dbReference type="Proteomes" id="UP000623129"/>
    </source>
</evidence>
<dbReference type="GO" id="GO:0032259">
    <property type="term" value="P:methylation"/>
    <property type="evidence" value="ECO:0007669"/>
    <property type="project" value="UniProtKB-KW"/>
</dbReference>
<evidence type="ECO:0000256" key="2">
    <source>
        <dbReference type="ARBA" id="ARBA00008361"/>
    </source>
</evidence>
<evidence type="ECO:0000256" key="10">
    <source>
        <dbReference type="ARBA" id="ARBA00023180"/>
    </source>
</evidence>
<evidence type="ECO:0000256" key="12">
    <source>
        <dbReference type="RuleBase" id="RU366043"/>
    </source>
</evidence>
<dbReference type="InterPro" id="IPR029063">
    <property type="entry name" value="SAM-dependent_MTases_sf"/>
</dbReference>
<dbReference type="PANTHER" id="PTHR10108:SF1089">
    <property type="entry name" value="METHYLTRANSFERASE"/>
    <property type="match status" value="1"/>
</dbReference>
<comment type="similarity">
    <text evidence="2 12">Belongs to the methyltransferase superfamily.</text>
</comment>
<keyword evidence="3 12" id="KW-0489">Methyltransferase</keyword>
<organism evidence="13 14">
    <name type="scientific">Carex littledalei</name>
    <dbReference type="NCBI Taxonomy" id="544730"/>
    <lineage>
        <taxon>Eukaryota</taxon>
        <taxon>Viridiplantae</taxon>
        <taxon>Streptophyta</taxon>
        <taxon>Embryophyta</taxon>
        <taxon>Tracheophyta</taxon>
        <taxon>Spermatophyta</taxon>
        <taxon>Magnoliopsida</taxon>
        <taxon>Liliopsida</taxon>
        <taxon>Poales</taxon>
        <taxon>Cyperaceae</taxon>
        <taxon>Cyperoideae</taxon>
        <taxon>Cariceae</taxon>
        <taxon>Carex</taxon>
        <taxon>Carex subgen. Euthyceras</taxon>
    </lineage>
</organism>
<dbReference type="PANTHER" id="PTHR10108">
    <property type="entry name" value="SAM-DEPENDENT METHYLTRANSFERASE"/>
    <property type="match status" value="1"/>
</dbReference>
<dbReference type="GO" id="GO:0000139">
    <property type="term" value="C:Golgi membrane"/>
    <property type="evidence" value="ECO:0007669"/>
    <property type="project" value="UniProtKB-SubCell"/>
</dbReference>
<keyword evidence="8" id="KW-0333">Golgi apparatus</keyword>
<dbReference type="Proteomes" id="UP000623129">
    <property type="component" value="Unassembled WGS sequence"/>
</dbReference>
<dbReference type="InterPro" id="IPR004159">
    <property type="entry name" value="Put_SAM_MeTrfase"/>
</dbReference>
<evidence type="ECO:0000256" key="8">
    <source>
        <dbReference type="ARBA" id="ARBA00023034"/>
    </source>
</evidence>
<dbReference type="FunFam" id="3.40.50.150:FF:000122">
    <property type="entry name" value="probable methyltransferase PMT2"/>
    <property type="match status" value="1"/>
</dbReference>
<feature type="transmembrane region" description="Helical" evidence="12">
    <location>
        <begin position="9"/>
        <end position="28"/>
    </location>
</feature>
<evidence type="ECO:0000256" key="9">
    <source>
        <dbReference type="ARBA" id="ARBA00023136"/>
    </source>
</evidence>
<keyword evidence="14" id="KW-1185">Reference proteome</keyword>
<dbReference type="Pfam" id="PF03141">
    <property type="entry name" value="Methyltransf_29"/>
    <property type="match status" value="1"/>
</dbReference>
<protein>
    <recommendedName>
        <fullName evidence="12">Methyltransferase</fullName>
        <ecNumber evidence="12">2.1.1.-</ecNumber>
    </recommendedName>
</protein>
<sequence length="603" mass="68720">MAQSLTRSAVYLLLVLGLSIFCYILGSWQRRPIGRGDLIAREITKQTEYAFPTTLTFETHHTKPISSNKFINSTSRIFKPCDETYTDYTPCQDQKRAMSFPIKNMVHIERHCPSEKENMYCLVPAPKGYVPPFHWPYSRDYVPFANVPYKSLTVEKAMQNGIQFEGKVFRFTGDGTQFPQGVDWYIDQLASVVPIESGTVRTVLDTGCGVASFGAYLMSRNVLTMSFAPRDSHQPQVQFALERGVPAVIGVLGSIKLPYPSNSFDMAHCSWCLVPWTSNDGMYMMEIDRVLRPGGYWVLSGPPVNWENNYMSWKRTKEDLEAEQGEIEEFAELLCWEKISDMADMAIWQKPIDLQSCSTRKGGSRVKICDSANPDDVWYKKMEVCITQNPTIKPVQLELFPKRLYAIPPRISTGEVPKLSPDVYVQDSKLWRRHVEAYKRVNKFLGTNRYRNVMDMNAGLGGFGAAMESDKLWVMNVVPTITDLGTLGVIYERGMIGIYHDWCEAFSTFPRTYDLIHANGVFSLYQDRCKIEDILLEMDRMLRPEGAVIIRENTDILTEVGSIASGMRWDIVLIDHEDGPHLSEKVLFGVKKYWVAGSQNTEK</sequence>
<evidence type="ECO:0000313" key="13">
    <source>
        <dbReference type="EMBL" id="KAF3322954.1"/>
    </source>
</evidence>
<dbReference type="EMBL" id="SWLB01000024">
    <property type="protein sequence ID" value="KAF3322954.1"/>
    <property type="molecule type" value="Genomic_DNA"/>
</dbReference>
<keyword evidence="7 12" id="KW-1133">Transmembrane helix</keyword>
<evidence type="ECO:0000256" key="7">
    <source>
        <dbReference type="ARBA" id="ARBA00022989"/>
    </source>
</evidence>
<evidence type="ECO:0000256" key="3">
    <source>
        <dbReference type="ARBA" id="ARBA00022603"/>
    </source>
</evidence>
<evidence type="ECO:0000256" key="6">
    <source>
        <dbReference type="ARBA" id="ARBA00022968"/>
    </source>
</evidence>
<evidence type="ECO:0000256" key="5">
    <source>
        <dbReference type="ARBA" id="ARBA00022692"/>
    </source>
</evidence>
<evidence type="ECO:0000256" key="11">
    <source>
        <dbReference type="ARBA" id="ARBA00060399"/>
    </source>
</evidence>
<evidence type="ECO:0000256" key="4">
    <source>
        <dbReference type="ARBA" id="ARBA00022679"/>
    </source>
</evidence>
<evidence type="ECO:0000256" key="1">
    <source>
        <dbReference type="ARBA" id="ARBA00004194"/>
    </source>
</evidence>
<gene>
    <name evidence="13" type="ORF">FCM35_KLT12943</name>
</gene>